<dbReference type="EMBL" id="AODE01000017">
    <property type="protein sequence ID" value="EUJ30508.1"/>
    <property type="molecule type" value="Genomic_DNA"/>
</dbReference>
<protein>
    <submittedName>
        <fullName evidence="1">Uncharacterized protein</fullName>
    </submittedName>
</protein>
<reference evidence="1 2" key="1">
    <citation type="journal article" date="2014" name="Int. J. Syst. Evol. Microbiol.">
        <title>Listeria floridensis sp. nov., Listeria aquatica sp. nov., Listeria cornellensis sp. nov., Listeria riparia sp. nov. and Listeria grandensis sp. nov., from agricultural and natural environments.</title>
        <authorList>
            <person name="den Bakker H.C."/>
            <person name="Warchocki S."/>
            <person name="Wright E.M."/>
            <person name="Allred A.F."/>
            <person name="Ahlstrom C."/>
            <person name="Manuel C.S."/>
            <person name="Stasiewicz M.J."/>
            <person name="Burrell A."/>
            <person name="Roof S."/>
            <person name="Strawn L."/>
            <person name="Fortes E.D."/>
            <person name="Nightingale K.K."/>
            <person name="Kephart D."/>
            <person name="Wiedmann M."/>
        </authorList>
    </citation>
    <scope>NUCLEOTIDE SEQUENCE [LARGE SCALE GENOMIC DNA]</scope>
    <source>
        <strain evidence="2">FSL F6-969</strain>
    </source>
</reference>
<keyword evidence="2" id="KW-1185">Reference proteome</keyword>
<name>W7CCJ8_9LIST</name>
<sequence>MLHSIIGWRCGARRKNERVDGNLTKKKPLSSPQDRGFTFSAIMHIFFQHHYIMEIDIRKIKSGIKKTGQGQFFMR</sequence>
<dbReference type="Proteomes" id="UP000019254">
    <property type="component" value="Unassembled WGS sequence"/>
</dbReference>
<evidence type="ECO:0000313" key="1">
    <source>
        <dbReference type="EMBL" id="EUJ30508.1"/>
    </source>
</evidence>
<organism evidence="1 2">
    <name type="scientific">Listeria cornellensis FSL F6-0969</name>
    <dbReference type="NCBI Taxonomy" id="1265820"/>
    <lineage>
        <taxon>Bacteria</taxon>
        <taxon>Bacillati</taxon>
        <taxon>Bacillota</taxon>
        <taxon>Bacilli</taxon>
        <taxon>Bacillales</taxon>
        <taxon>Listeriaceae</taxon>
        <taxon>Listeria</taxon>
    </lineage>
</organism>
<comment type="caution">
    <text evidence="1">The sequence shown here is derived from an EMBL/GenBank/DDBJ whole genome shotgun (WGS) entry which is preliminary data.</text>
</comment>
<proteinExistence type="predicted"/>
<evidence type="ECO:0000313" key="2">
    <source>
        <dbReference type="Proteomes" id="UP000019254"/>
    </source>
</evidence>
<gene>
    <name evidence="1" type="ORF">PCORN_08407</name>
</gene>
<dbReference type="AlphaFoldDB" id="W7CCJ8"/>
<accession>W7CCJ8</accession>